<dbReference type="GO" id="GO:0003677">
    <property type="term" value="F:DNA binding"/>
    <property type="evidence" value="ECO:0007669"/>
    <property type="project" value="InterPro"/>
</dbReference>
<dbReference type="PANTHER" id="PTHR31744:SF236">
    <property type="entry name" value="NAC DOMAIN-CONTAINING PROTEIN 105"/>
    <property type="match status" value="1"/>
</dbReference>
<sequence length="321" mass="37576">MMESMESSCVPPGFRFHPTDEELVGYYLRKKVASQKIDLDVIKDIDLYRIEPWDLQEKCWIGYEEQNEWYFFSHKDKKYPTGTRTNRATLAGFWKATGRDKAVYDKNKLMDNMINMSNEELQEEGWVVCRAFKKRTTGQSKTAVEQWDSSYFYDEPIGVSSAIDPLEFISRQPLPQGLLEHNNIMCKQEMEAENVKLLQYNDPFVQLPQLESPSLPLVKRSSSISLLSDCYEEEHQPTKRRNNNNMSKVTDWRALDKFVASQLSQDEAFEGKRDSRFEAQNNSHNHNSVDMAILLMQNRVDDEENLYKGFLTSNLESNMYY</sequence>
<reference evidence="2 3" key="1">
    <citation type="journal article" date="2021" name="Hortic Res">
        <title>The domestication of Cucurbita argyrosperma as revealed by the genome of its wild relative.</title>
        <authorList>
            <person name="Barrera-Redondo J."/>
            <person name="Sanchez-de la Vega G."/>
            <person name="Aguirre-Liguori J.A."/>
            <person name="Castellanos-Morales G."/>
            <person name="Gutierrez-Guerrero Y.T."/>
            <person name="Aguirre-Dugua X."/>
            <person name="Aguirre-Planter E."/>
            <person name="Tenaillon M.I."/>
            <person name="Lira-Saade R."/>
            <person name="Eguiarte L.E."/>
        </authorList>
    </citation>
    <scope>NUCLEOTIDE SEQUENCE [LARGE SCALE GENOMIC DNA]</scope>
    <source>
        <strain evidence="2">JBR-2021</strain>
    </source>
</reference>
<organism evidence="2 3">
    <name type="scientific">Cucurbita argyrosperma subsp. sororia</name>
    <dbReference type="NCBI Taxonomy" id="37648"/>
    <lineage>
        <taxon>Eukaryota</taxon>
        <taxon>Viridiplantae</taxon>
        <taxon>Streptophyta</taxon>
        <taxon>Embryophyta</taxon>
        <taxon>Tracheophyta</taxon>
        <taxon>Spermatophyta</taxon>
        <taxon>Magnoliopsida</taxon>
        <taxon>eudicotyledons</taxon>
        <taxon>Gunneridae</taxon>
        <taxon>Pentapetalae</taxon>
        <taxon>rosids</taxon>
        <taxon>fabids</taxon>
        <taxon>Cucurbitales</taxon>
        <taxon>Cucurbitaceae</taxon>
        <taxon>Cucurbiteae</taxon>
        <taxon>Cucurbita</taxon>
    </lineage>
</organism>
<dbReference type="InterPro" id="IPR003441">
    <property type="entry name" value="NAC-dom"/>
</dbReference>
<feature type="non-terminal residue" evidence="2">
    <location>
        <position position="1"/>
    </location>
</feature>
<keyword evidence="3" id="KW-1185">Reference proteome</keyword>
<evidence type="ECO:0000313" key="3">
    <source>
        <dbReference type="Proteomes" id="UP000685013"/>
    </source>
</evidence>
<feature type="domain" description="NAC" evidence="1">
    <location>
        <begin position="10"/>
        <end position="155"/>
    </location>
</feature>
<dbReference type="PANTHER" id="PTHR31744">
    <property type="entry name" value="PROTEIN CUP-SHAPED COTYLEDON 2-RELATED"/>
    <property type="match status" value="1"/>
</dbReference>
<gene>
    <name evidence="2" type="primary">NAC037</name>
    <name evidence="2" type="ORF">SDJN03_04533</name>
</gene>
<dbReference type="EMBL" id="JAGKQH010000003">
    <property type="protein sequence ID" value="KAG6603924.1"/>
    <property type="molecule type" value="Genomic_DNA"/>
</dbReference>
<evidence type="ECO:0000259" key="1">
    <source>
        <dbReference type="PROSITE" id="PS51005"/>
    </source>
</evidence>
<name>A0AAV6NW19_9ROSI</name>
<protein>
    <submittedName>
        <fullName evidence="2">NAC domain-containing protein 37</fullName>
    </submittedName>
</protein>
<comment type="caution">
    <text evidence="2">The sequence shown here is derived from an EMBL/GenBank/DDBJ whole genome shotgun (WGS) entry which is preliminary data.</text>
</comment>
<dbReference type="Pfam" id="PF02365">
    <property type="entry name" value="NAM"/>
    <property type="match status" value="1"/>
</dbReference>
<proteinExistence type="predicted"/>
<dbReference type="PROSITE" id="PS51005">
    <property type="entry name" value="NAC"/>
    <property type="match status" value="1"/>
</dbReference>
<accession>A0AAV6NW19</accession>
<dbReference type="GO" id="GO:0006355">
    <property type="term" value="P:regulation of DNA-templated transcription"/>
    <property type="evidence" value="ECO:0007669"/>
    <property type="project" value="InterPro"/>
</dbReference>
<evidence type="ECO:0000313" key="2">
    <source>
        <dbReference type="EMBL" id="KAG6603924.1"/>
    </source>
</evidence>
<dbReference type="Proteomes" id="UP000685013">
    <property type="component" value="Chromosome 3"/>
</dbReference>
<dbReference type="AlphaFoldDB" id="A0AAV6NW19"/>